<keyword evidence="12" id="KW-1053">Target membrane</keyword>
<keyword evidence="20" id="KW-1185">Reference proteome</keyword>
<evidence type="ECO:0000256" key="13">
    <source>
        <dbReference type="ARBA" id="ARBA00034110"/>
    </source>
</evidence>
<dbReference type="InterPro" id="IPR058018">
    <property type="entry name" value="AAA_lid_TANC1/2"/>
</dbReference>
<dbReference type="PROSITE" id="PS50088">
    <property type="entry name" value="ANK_REPEAT"/>
    <property type="match status" value="6"/>
</dbReference>
<keyword evidence="9" id="KW-0770">Synapse</keyword>
<keyword evidence="6 16" id="KW-0863">Zinc-finger</keyword>
<keyword evidence="10" id="KW-0638">Presynaptic neurotoxin</keyword>
<evidence type="ECO:0000256" key="17">
    <source>
        <dbReference type="PROSITE-ProRule" id="PRU00339"/>
    </source>
</evidence>
<keyword evidence="12" id="KW-0472">Membrane</keyword>
<dbReference type="Pfam" id="PF25521">
    <property type="entry name" value="WHD_TANC1"/>
    <property type="match status" value="1"/>
</dbReference>
<dbReference type="InterPro" id="IPR058056">
    <property type="entry name" value="WH_TANC1/2"/>
</dbReference>
<feature type="region of interest" description="Disordered" evidence="18">
    <location>
        <begin position="164"/>
        <end position="193"/>
    </location>
</feature>
<dbReference type="InterPro" id="IPR011990">
    <property type="entry name" value="TPR-like_helical_dom_sf"/>
</dbReference>
<keyword evidence="5" id="KW-0677">Repeat</keyword>
<evidence type="ECO:0000256" key="5">
    <source>
        <dbReference type="ARBA" id="ARBA00022737"/>
    </source>
</evidence>
<dbReference type="SUPFAM" id="SSF48452">
    <property type="entry name" value="TPR-like"/>
    <property type="match status" value="1"/>
</dbReference>
<dbReference type="PROSITE" id="PS50297">
    <property type="entry name" value="ANK_REP_REGION"/>
    <property type="match status" value="5"/>
</dbReference>
<feature type="repeat" description="ANK" evidence="15">
    <location>
        <begin position="1065"/>
        <end position="1097"/>
    </location>
</feature>
<feature type="repeat" description="ANK" evidence="15">
    <location>
        <begin position="1098"/>
        <end position="1130"/>
    </location>
</feature>
<dbReference type="Gene3D" id="1.25.40.10">
    <property type="entry name" value="Tetratricopeptide repeat domain"/>
    <property type="match status" value="1"/>
</dbReference>
<name>A0ABM1S1I4_LIMPO</name>
<keyword evidence="8" id="KW-0862">Zinc</keyword>
<evidence type="ECO:0000256" key="16">
    <source>
        <dbReference type="PROSITE-ProRule" id="PRU00175"/>
    </source>
</evidence>
<protein>
    <submittedName>
        <fullName evidence="21">Protein TANC2-like isoform X2</fullName>
    </submittedName>
</protein>
<dbReference type="InterPro" id="IPR036770">
    <property type="entry name" value="Ankyrin_rpt-contain_sf"/>
</dbReference>
<dbReference type="InterPro" id="IPR056884">
    <property type="entry name" value="NPHP3-like_N"/>
</dbReference>
<dbReference type="PROSITE" id="PS50089">
    <property type="entry name" value="ZF_RING_2"/>
    <property type="match status" value="1"/>
</dbReference>
<dbReference type="Pfam" id="PF12796">
    <property type="entry name" value="Ank_2"/>
    <property type="match status" value="3"/>
</dbReference>
<keyword evidence="6 16" id="KW-0479">Metal-binding</keyword>
<dbReference type="Gene3D" id="1.25.40.20">
    <property type="entry name" value="Ankyrin repeat-containing domain"/>
    <property type="match status" value="4"/>
</dbReference>
<comment type="subcellular location">
    <subcellularLocation>
        <location evidence="13">Postsynapse</location>
    </subcellularLocation>
    <subcellularLocation>
        <location evidence="1">Target cell membrane</location>
    </subcellularLocation>
</comment>
<evidence type="ECO:0000256" key="10">
    <source>
        <dbReference type="ARBA" id="ARBA00023028"/>
    </source>
</evidence>
<dbReference type="InterPro" id="IPR002110">
    <property type="entry name" value="Ankyrin_rpt"/>
</dbReference>
<keyword evidence="4" id="KW-0597">Phosphoprotein</keyword>
<keyword evidence="10" id="KW-0800">Toxin</keyword>
<dbReference type="Proteomes" id="UP000694941">
    <property type="component" value="Unplaced"/>
</dbReference>
<evidence type="ECO:0000256" key="18">
    <source>
        <dbReference type="SAM" id="MobiDB-lite"/>
    </source>
</evidence>
<feature type="repeat" description="ANK" evidence="15">
    <location>
        <begin position="893"/>
        <end position="925"/>
    </location>
</feature>
<organism evidence="20 21">
    <name type="scientific">Limulus polyphemus</name>
    <name type="common">Atlantic horseshoe crab</name>
    <dbReference type="NCBI Taxonomy" id="6850"/>
    <lineage>
        <taxon>Eukaryota</taxon>
        <taxon>Metazoa</taxon>
        <taxon>Ecdysozoa</taxon>
        <taxon>Arthropoda</taxon>
        <taxon>Chelicerata</taxon>
        <taxon>Merostomata</taxon>
        <taxon>Xiphosura</taxon>
        <taxon>Limulidae</taxon>
        <taxon>Limulus</taxon>
    </lineage>
</organism>
<dbReference type="SUPFAM" id="SSF57850">
    <property type="entry name" value="RING/U-box"/>
    <property type="match status" value="1"/>
</dbReference>
<accession>A0ABM1S1I4</accession>
<comment type="similarity">
    <text evidence="14">Belongs to the TANC family.</text>
</comment>
<dbReference type="GeneID" id="106478227"/>
<dbReference type="SUPFAM" id="SSF48403">
    <property type="entry name" value="Ankyrin repeat"/>
    <property type="match status" value="1"/>
</dbReference>
<feature type="compositionally biased region" description="Low complexity" evidence="18">
    <location>
        <begin position="1348"/>
        <end position="1358"/>
    </location>
</feature>
<dbReference type="Pfam" id="PF25520">
    <property type="entry name" value="AAA_lid_TANC1"/>
    <property type="match status" value="1"/>
</dbReference>
<keyword evidence="3" id="KW-1052">Target cell membrane</keyword>
<evidence type="ECO:0000256" key="11">
    <source>
        <dbReference type="ARBA" id="ARBA00023043"/>
    </source>
</evidence>
<keyword evidence="7 17" id="KW-0802">TPR repeat</keyword>
<evidence type="ECO:0000256" key="15">
    <source>
        <dbReference type="PROSITE-ProRule" id="PRU00023"/>
    </source>
</evidence>
<evidence type="ECO:0000256" key="3">
    <source>
        <dbReference type="ARBA" id="ARBA00022537"/>
    </source>
</evidence>
<evidence type="ECO:0000313" key="21">
    <source>
        <dbReference type="RefSeq" id="XP_022237489.1"/>
    </source>
</evidence>
<feature type="domain" description="RING-type" evidence="19">
    <location>
        <begin position="37"/>
        <end position="74"/>
    </location>
</feature>
<feature type="repeat" description="ANK" evidence="15">
    <location>
        <begin position="1032"/>
        <end position="1064"/>
    </location>
</feature>
<dbReference type="InterPro" id="IPR050889">
    <property type="entry name" value="Dendritic_Spine_Reg/Scaffold"/>
</dbReference>
<keyword evidence="10" id="KW-0528">Neurotoxin</keyword>
<feature type="repeat" description="ANK" evidence="15">
    <location>
        <begin position="999"/>
        <end position="1031"/>
    </location>
</feature>
<dbReference type="SUPFAM" id="SSF52540">
    <property type="entry name" value="P-loop containing nucleoside triphosphate hydrolases"/>
    <property type="match status" value="1"/>
</dbReference>
<dbReference type="PROSITE" id="PS50005">
    <property type="entry name" value="TPR"/>
    <property type="match status" value="1"/>
</dbReference>
<sequence>MMTTVDEAEEDDNNLWYNDVQTVKKMMIGVDSSIPRCPSCHMPFDKGKKRRLIDNCGHERCYSCIFNSDQCPLCALEAPIGSHCQEVPNDETVINQPCIPVRPRLKTNGHFTTFMQTRCDSGKPSLFVKDASNFEDDDNLPYTAKGNDETAKKDLFIRFGLLPGDSPQIGRNAQPPRPGSTNHSSHESYASISSLASSEANIAGSTDTSPVSTLTGSSEAEVLSSLVVYRTSSRDPSSDSVGSLMSTSTCNSTSPIPISAILHRQLSGRARENNPFSRRTSAVRRSDKNVKSTTALDIRGHNHGYKGLQVTLQPLFFEVPQSEPEPIFIGRHWLLKEIEQVISSNSSGIVISGGPGSGKTAIALQLVDHSVFGPKREEPIYHDILSSDSSDYMSVGSGGSSYLYQSRLSLTQETARSLGGHVVAYHFCQVDNNVTCLVPDFVHSIAAQLCHAPQLVAYREFLVQEPRYQQLLSMTSCITNASEAFVRGVLEPLNTLRRFGKIPNTTCLLVVDGLNEAEFHKPDYGDTIASFLSRHTSQFPSWLKVIITVRTAFQEVTKLLPFHRICLDKLSANDNLKRDVYDYIMYRLGSSHSIRENITINKGQGEAASHTRFANHLVSLSKGCVLYIKLILDLIERGHLVVKSSSYKVIPVSLSEVYLLSFNLKFTTIKAFERVSSLLQVSLATLFPLKPIELFHSVNAAVIDQPLTWEEFCQKLDVLITSQFLVLRQDHSLMFSHPSLREWLMRREENESLKFLCDVKNGHAMISLRLSRLEVPLSPELCLELGHHMLMAHIYKSTVRDILAPELTPRDLQAYWIQQSTNDITAALTSVRNVYSPNVKVSRLLLLAKANPRGRTNHMGNAPLLVVAAYEGILEMVSMLLEFGADPSDTNDFGQDALCLASQKGHLEIICLLLTRGAKINQTDKGGQCSLVYAASHGHLEVVSYLVQCDWPLDSTKGPSLAQAAQQSLVSGAFSGHSAVCEFLLDMAEVKINNSDDVTGHTPLTAACLAGHKEVCDTLLRRGAIVSVLNQLGEPPLTCAVAEGHWEIAELLLSHKATLEQTDSTGKTSLMLAAVEGHLGLLELLLAKGANPDSTDKDGMTALSWASIKGQLQAIQCLLNHGTNINHADKNGRTPLDLAAYNGDPNIVKLLMDQGAVVEHVDLSGMRPLDRAISCKNLAAVSCFLQRGAKIGPQTWAMTEGKPDVLLLLLKKLHEDGTTLYKKGRLKEAAHRFQYALKKCPGEDTMKDHLLVFQQVKFHLYVFLSKCKRKMNEFDAAIEAADQAIFLKPKSVDGYFTRARAKHEAGHSESALQDITEALRFTSLNQEARKILLRFQEEINSGHKEESPSPSHGGEEASNPTDKVSCQPERNLAELKTLSVSTDTIDQLYGLIMGPSNFNQRELKTPADQKRYGFETAI</sequence>
<dbReference type="InterPro" id="IPR019734">
    <property type="entry name" value="TPR_rpt"/>
</dbReference>
<evidence type="ECO:0000256" key="4">
    <source>
        <dbReference type="ARBA" id="ARBA00022553"/>
    </source>
</evidence>
<dbReference type="InterPro" id="IPR027417">
    <property type="entry name" value="P-loop_NTPase"/>
</dbReference>
<evidence type="ECO:0000256" key="14">
    <source>
        <dbReference type="ARBA" id="ARBA00038259"/>
    </source>
</evidence>
<feature type="region of interest" description="Disordered" evidence="18">
    <location>
        <begin position="1341"/>
        <end position="1366"/>
    </location>
</feature>
<evidence type="ECO:0000256" key="7">
    <source>
        <dbReference type="ARBA" id="ARBA00022803"/>
    </source>
</evidence>
<evidence type="ECO:0000256" key="2">
    <source>
        <dbReference type="ARBA" id="ARBA00022483"/>
    </source>
</evidence>
<evidence type="ECO:0000259" key="19">
    <source>
        <dbReference type="PROSITE" id="PS50089"/>
    </source>
</evidence>
<evidence type="ECO:0000256" key="1">
    <source>
        <dbReference type="ARBA" id="ARBA00004175"/>
    </source>
</evidence>
<dbReference type="Pfam" id="PF24883">
    <property type="entry name" value="NPHP3_N"/>
    <property type="match status" value="1"/>
</dbReference>
<feature type="region of interest" description="Disordered" evidence="18">
    <location>
        <begin position="265"/>
        <end position="292"/>
    </location>
</feature>
<dbReference type="SMART" id="SM00248">
    <property type="entry name" value="ANK"/>
    <property type="match status" value="9"/>
</dbReference>
<dbReference type="PANTHER" id="PTHR24166:SF55">
    <property type="entry name" value="ROLLING PEBBLES, ISOFORM B"/>
    <property type="match status" value="1"/>
</dbReference>
<dbReference type="SMART" id="SM00028">
    <property type="entry name" value="TPR"/>
    <property type="match status" value="3"/>
</dbReference>
<dbReference type="Gene3D" id="3.40.50.300">
    <property type="entry name" value="P-loop containing nucleotide triphosphate hydrolases"/>
    <property type="match status" value="1"/>
</dbReference>
<gene>
    <name evidence="21" type="primary">LOC106478227</name>
</gene>
<reference evidence="21" key="1">
    <citation type="submission" date="2025-08" db="UniProtKB">
        <authorList>
            <consortium name="RefSeq"/>
        </authorList>
    </citation>
    <scope>IDENTIFICATION</scope>
    <source>
        <tissue evidence="21">Muscle</tissue>
    </source>
</reference>
<evidence type="ECO:0000256" key="8">
    <source>
        <dbReference type="ARBA" id="ARBA00022833"/>
    </source>
</evidence>
<keyword evidence="2" id="KW-0268">Exocytosis</keyword>
<evidence type="ECO:0000256" key="9">
    <source>
        <dbReference type="ARBA" id="ARBA00023018"/>
    </source>
</evidence>
<dbReference type="InterPro" id="IPR001841">
    <property type="entry name" value="Znf_RING"/>
</dbReference>
<evidence type="ECO:0000256" key="12">
    <source>
        <dbReference type="ARBA" id="ARBA00023298"/>
    </source>
</evidence>
<feature type="repeat" description="ANK" evidence="15">
    <location>
        <begin position="1131"/>
        <end position="1163"/>
    </location>
</feature>
<feature type="repeat" description="TPR" evidence="17">
    <location>
        <begin position="1258"/>
        <end position="1291"/>
    </location>
</feature>
<dbReference type="PANTHER" id="PTHR24166">
    <property type="entry name" value="ROLLING PEBBLES, ISOFORM B"/>
    <property type="match status" value="1"/>
</dbReference>
<evidence type="ECO:0000313" key="20">
    <source>
        <dbReference type="Proteomes" id="UP000694941"/>
    </source>
</evidence>
<evidence type="ECO:0000256" key="6">
    <source>
        <dbReference type="ARBA" id="ARBA00022771"/>
    </source>
</evidence>
<proteinExistence type="inferred from homology"/>
<keyword evidence="11 15" id="KW-0040">ANK repeat</keyword>
<dbReference type="RefSeq" id="XP_022237489.1">
    <property type="nucleotide sequence ID" value="XM_022381781.1"/>
</dbReference>